<keyword evidence="1" id="KW-0812">Transmembrane</keyword>
<reference evidence="2 3" key="1">
    <citation type="submission" date="2020-08" db="EMBL/GenBank/DDBJ databases">
        <title>Sequencing the genomes of 1000 actinobacteria strains.</title>
        <authorList>
            <person name="Klenk H.-P."/>
        </authorList>
    </citation>
    <scope>NUCLEOTIDE SEQUENCE [LARGE SCALE GENOMIC DNA]</scope>
    <source>
        <strain evidence="2 3">DSM 44230</strain>
    </source>
</reference>
<sequence length="77" mass="8052">MYRILLFATRLCLLAFLLGGVAVIAGQTTGILLGSGRLVRVFGDSVADAVCATAALAGVFAFLLRYTGEGRAELTEE</sequence>
<evidence type="ECO:0000313" key="3">
    <source>
        <dbReference type="Proteomes" id="UP000533598"/>
    </source>
</evidence>
<organism evidence="2 3">
    <name type="scientific">Crossiella cryophila</name>
    <dbReference type="NCBI Taxonomy" id="43355"/>
    <lineage>
        <taxon>Bacteria</taxon>
        <taxon>Bacillati</taxon>
        <taxon>Actinomycetota</taxon>
        <taxon>Actinomycetes</taxon>
        <taxon>Pseudonocardiales</taxon>
        <taxon>Pseudonocardiaceae</taxon>
        <taxon>Crossiella</taxon>
    </lineage>
</organism>
<accession>A0A7W7FUY3</accession>
<keyword evidence="1" id="KW-0472">Membrane</keyword>
<evidence type="ECO:0000256" key="1">
    <source>
        <dbReference type="SAM" id="Phobius"/>
    </source>
</evidence>
<name>A0A7W7FUY3_9PSEU</name>
<proteinExistence type="predicted"/>
<feature type="transmembrane region" description="Helical" evidence="1">
    <location>
        <begin position="42"/>
        <end position="64"/>
    </location>
</feature>
<dbReference type="RefSeq" id="WP_185004538.1">
    <property type="nucleotide sequence ID" value="NZ_BAAAUI010000010.1"/>
</dbReference>
<evidence type="ECO:0000313" key="2">
    <source>
        <dbReference type="EMBL" id="MBB4678697.1"/>
    </source>
</evidence>
<protein>
    <submittedName>
        <fullName evidence="2">Uncharacterized protein</fullName>
    </submittedName>
</protein>
<dbReference type="AlphaFoldDB" id="A0A7W7FUY3"/>
<keyword evidence="3" id="KW-1185">Reference proteome</keyword>
<comment type="caution">
    <text evidence="2">The sequence shown here is derived from an EMBL/GenBank/DDBJ whole genome shotgun (WGS) entry which is preliminary data.</text>
</comment>
<dbReference type="EMBL" id="JACHMH010000001">
    <property type="protein sequence ID" value="MBB4678697.1"/>
    <property type="molecule type" value="Genomic_DNA"/>
</dbReference>
<dbReference type="Proteomes" id="UP000533598">
    <property type="component" value="Unassembled WGS sequence"/>
</dbReference>
<keyword evidence="1" id="KW-1133">Transmembrane helix</keyword>
<gene>
    <name evidence="2" type="ORF">HNR67_004815</name>
</gene>